<name>X0WZW8_9ZZZZ</name>
<protein>
    <recommendedName>
        <fullName evidence="1">Helicase HerA central domain-containing protein</fullName>
    </recommendedName>
</protein>
<gene>
    <name evidence="2" type="ORF">S01H1_69983</name>
</gene>
<evidence type="ECO:0000259" key="1">
    <source>
        <dbReference type="Pfam" id="PF01935"/>
    </source>
</evidence>
<comment type="caution">
    <text evidence="2">The sequence shown here is derived from an EMBL/GenBank/DDBJ whole genome shotgun (WGS) entry which is preliminary data.</text>
</comment>
<dbReference type="Pfam" id="PF01935">
    <property type="entry name" value="DUF87"/>
    <property type="match status" value="1"/>
</dbReference>
<proteinExistence type="predicted"/>
<dbReference type="EMBL" id="BARS01046491">
    <property type="protein sequence ID" value="GAG29948.1"/>
    <property type="molecule type" value="Genomic_DNA"/>
</dbReference>
<dbReference type="Gene3D" id="3.40.50.300">
    <property type="entry name" value="P-loop containing nucleotide triphosphate hydrolases"/>
    <property type="match status" value="1"/>
</dbReference>
<dbReference type="AlphaFoldDB" id="X0WZW8"/>
<evidence type="ECO:0000313" key="2">
    <source>
        <dbReference type="EMBL" id="GAG29948.1"/>
    </source>
</evidence>
<dbReference type="InterPro" id="IPR027417">
    <property type="entry name" value="P-loop_NTPase"/>
</dbReference>
<dbReference type="InterPro" id="IPR008571">
    <property type="entry name" value="HerA-like"/>
</dbReference>
<dbReference type="InterPro" id="IPR002789">
    <property type="entry name" value="HerA_central"/>
</dbReference>
<feature type="domain" description="Helicase HerA central" evidence="1">
    <location>
        <begin position="137"/>
        <end position="199"/>
    </location>
</feature>
<reference evidence="2" key="1">
    <citation type="journal article" date="2014" name="Front. Microbiol.">
        <title>High frequency of phylogenetically diverse reductive dehalogenase-homologous genes in deep subseafloor sedimentary metagenomes.</title>
        <authorList>
            <person name="Kawai M."/>
            <person name="Futagami T."/>
            <person name="Toyoda A."/>
            <person name="Takaki Y."/>
            <person name="Nishi S."/>
            <person name="Hori S."/>
            <person name="Arai W."/>
            <person name="Tsubouchi T."/>
            <person name="Morono Y."/>
            <person name="Uchiyama I."/>
            <person name="Ito T."/>
            <person name="Fujiyama A."/>
            <person name="Inagaki F."/>
            <person name="Takami H."/>
        </authorList>
    </citation>
    <scope>NUCLEOTIDE SEQUENCE</scope>
    <source>
        <strain evidence="2">Expedition CK06-06</strain>
    </source>
</reference>
<feature type="non-terminal residue" evidence="2">
    <location>
        <position position="201"/>
    </location>
</feature>
<organism evidence="2">
    <name type="scientific">marine sediment metagenome</name>
    <dbReference type="NCBI Taxonomy" id="412755"/>
    <lineage>
        <taxon>unclassified sequences</taxon>
        <taxon>metagenomes</taxon>
        <taxon>ecological metagenomes</taxon>
    </lineage>
</organism>
<accession>X0WZW8</accession>
<dbReference type="SUPFAM" id="SSF52540">
    <property type="entry name" value="P-loop containing nucleoside triphosphate hydrolases"/>
    <property type="match status" value="1"/>
</dbReference>
<sequence length="201" mass="22567">MMERRVGYIVGEVDTNVFWFVSDLERFPPRHEYLVIPRVRERIGAEFKDVKVLAQVTRIANYSDILGKELSLKELETIISRYGSSPKVFGTATILGYLDERGNVLYPRSVAVPGQEVFVAPSELLERFFTKDIASGVQIGGLITRDEVRVFIDPNGFRRHVAVIAQTGAGKSYLVGVILERLLPLGATIIVFDPNSDYVMM</sequence>
<dbReference type="PANTHER" id="PTHR42957">
    <property type="entry name" value="HELICASE MJ1565-RELATED"/>
    <property type="match status" value="1"/>
</dbReference>
<dbReference type="PANTHER" id="PTHR42957:SF1">
    <property type="entry name" value="HELICASE MJ1565-RELATED"/>
    <property type="match status" value="1"/>
</dbReference>